<accession>A0ABS1WQF5</accession>
<evidence type="ECO:0000313" key="2">
    <source>
        <dbReference type="Proteomes" id="UP000661077"/>
    </source>
</evidence>
<dbReference type="InterPro" id="IPR035223">
    <property type="entry name" value="DUF5335"/>
</dbReference>
<reference evidence="1 2" key="1">
    <citation type="journal article" date="2021" name="Int. J. Syst. Evol. Microbiol.">
        <title>Steroidobacter gossypii sp. nov., isolated from soil of cotton cropping field.</title>
        <authorList>
            <person name="Huang R."/>
            <person name="Yang S."/>
            <person name="Zhen C."/>
            <person name="Liu W."/>
        </authorList>
    </citation>
    <scope>NUCLEOTIDE SEQUENCE [LARGE SCALE GENOMIC DNA]</scope>
    <source>
        <strain evidence="1 2">S1-65</strain>
    </source>
</reference>
<dbReference type="Pfam" id="PF17269">
    <property type="entry name" value="DUF5335"/>
    <property type="match status" value="1"/>
</dbReference>
<dbReference type="Proteomes" id="UP000661077">
    <property type="component" value="Unassembled WGS sequence"/>
</dbReference>
<sequence>MSMHRIAKSQWGGFCRQLSVELPTKRATIEVASEDLGVQMEAHWVPVTGVIYDADDEALEFILDDLEHLVFHPVEVYAEYGIAGVESLAIVEHDAMQIVTLRVPTMLPAPYPLH</sequence>
<proteinExistence type="predicted"/>
<comment type="caution">
    <text evidence="1">The sequence shown here is derived from an EMBL/GenBank/DDBJ whole genome shotgun (WGS) entry which is preliminary data.</text>
</comment>
<name>A0ABS1WQF5_9GAMM</name>
<organism evidence="1 2">
    <name type="scientific">Steroidobacter gossypii</name>
    <dbReference type="NCBI Taxonomy" id="2805490"/>
    <lineage>
        <taxon>Bacteria</taxon>
        <taxon>Pseudomonadati</taxon>
        <taxon>Pseudomonadota</taxon>
        <taxon>Gammaproteobacteria</taxon>
        <taxon>Steroidobacterales</taxon>
        <taxon>Steroidobacteraceae</taxon>
        <taxon>Steroidobacter</taxon>
    </lineage>
</organism>
<dbReference type="EMBL" id="JAEVLS010000001">
    <property type="protein sequence ID" value="MBM0103190.1"/>
    <property type="molecule type" value="Genomic_DNA"/>
</dbReference>
<dbReference type="RefSeq" id="WP_203165176.1">
    <property type="nucleotide sequence ID" value="NZ_JAEVLS010000001.1"/>
</dbReference>
<protein>
    <submittedName>
        <fullName evidence="1">DUF5335 family protein</fullName>
    </submittedName>
</protein>
<gene>
    <name evidence="1" type="ORF">JM946_00455</name>
</gene>
<keyword evidence="2" id="KW-1185">Reference proteome</keyword>
<evidence type="ECO:0000313" key="1">
    <source>
        <dbReference type="EMBL" id="MBM0103190.1"/>
    </source>
</evidence>